<keyword evidence="2" id="KW-0732">Signal</keyword>
<feature type="compositionally biased region" description="Low complexity" evidence="1">
    <location>
        <begin position="87"/>
        <end position="114"/>
    </location>
</feature>
<dbReference type="AlphaFoldDB" id="A0A8D8QZR6"/>
<evidence type="ECO:0000256" key="2">
    <source>
        <dbReference type="SAM" id="SignalP"/>
    </source>
</evidence>
<protein>
    <submittedName>
        <fullName evidence="3">Uncharacterized protein</fullName>
    </submittedName>
</protein>
<name>A0A8D8QZR6_9HEMI</name>
<feature type="chain" id="PRO_5034882222" evidence="2">
    <location>
        <begin position="28"/>
        <end position="135"/>
    </location>
</feature>
<sequence>MHLKCTTSSHCTLAVFIFVTMVTVSIATPVRIRYDQRQDGEYNFATHVKKVVVMVPSDIKTEFDLSDLDFDDFKSLSQKKPGVSQPGQGESQHGQGVSQHGQGVSQHGQGVSQSIEKNMKLVSSLKHVKYPTTRT</sequence>
<feature type="region of interest" description="Disordered" evidence="1">
    <location>
        <begin position="76"/>
        <end position="116"/>
    </location>
</feature>
<reference evidence="3" key="1">
    <citation type="submission" date="2021-05" db="EMBL/GenBank/DDBJ databases">
        <authorList>
            <person name="Alioto T."/>
            <person name="Alioto T."/>
            <person name="Gomez Garrido J."/>
        </authorList>
    </citation>
    <scope>NUCLEOTIDE SEQUENCE</scope>
</reference>
<dbReference type="EMBL" id="HBUF01115250">
    <property type="protein sequence ID" value="CAG6641056.1"/>
    <property type="molecule type" value="Transcribed_RNA"/>
</dbReference>
<feature type="signal peptide" evidence="2">
    <location>
        <begin position="1"/>
        <end position="27"/>
    </location>
</feature>
<evidence type="ECO:0000313" key="3">
    <source>
        <dbReference type="EMBL" id="CAG6641056.1"/>
    </source>
</evidence>
<proteinExistence type="predicted"/>
<accession>A0A8D8QZR6</accession>
<organism evidence="3">
    <name type="scientific">Cacopsylla melanoneura</name>
    <dbReference type="NCBI Taxonomy" id="428564"/>
    <lineage>
        <taxon>Eukaryota</taxon>
        <taxon>Metazoa</taxon>
        <taxon>Ecdysozoa</taxon>
        <taxon>Arthropoda</taxon>
        <taxon>Hexapoda</taxon>
        <taxon>Insecta</taxon>
        <taxon>Pterygota</taxon>
        <taxon>Neoptera</taxon>
        <taxon>Paraneoptera</taxon>
        <taxon>Hemiptera</taxon>
        <taxon>Sternorrhyncha</taxon>
        <taxon>Psylloidea</taxon>
        <taxon>Psyllidae</taxon>
        <taxon>Psyllinae</taxon>
        <taxon>Cacopsylla</taxon>
    </lineage>
</organism>
<evidence type="ECO:0000256" key="1">
    <source>
        <dbReference type="SAM" id="MobiDB-lite"/>
    </source>
</evidence>